<sequence>GKHGSASLVAEICVPSMRAGDALLLYYVRPVGVVVGDVYKYPSLPVLYARDAEHGKLGELLVAEDVLFSNEYGTIVRALVPQNSRCQLEDTKRCFQKRFRLSAQSTVAQRLKNKTIVVTKEKSGFYLGPDGSETPFSIPKRIIVHDRKRHRLLKIGGMLIGENVIAE</sequence>
<keyword evidence="2" id="KW-1185">Reference proteome</keyword>
<protein>
    <submittedName>
        <fullName evidence="1">Uncharacterized protein</fullName>
    </submittedName>
</protein>
<proteinExistence type="predicted"/>
<feature type="non-terminal residue" evidence="1">
    <location>
        <position position="1"/>
    </location>
</feature>
<feature type="non-terminal residue" evidence="1">
    <location>
        <position position="167"/>
    </location>
</feature>
<reference evidence="1" key="1">
    <citation type="submission" date="2023-10" db="EMBL/GenBank/DDBJ databases">
        <title>Genome assembly of Pristionchus species.</title>
        <authorList>
            <person name="Yoshida K."/>
            <person name="Sommer R.J."/>
        </authorList>
    </citation>
    <scope>NUCLEOTIDE SEQUENCE</scope>
    <source>
        <strain evidence="1">RS5133</strain>
    </source>
</reference>
<name>A0AAV5VA11_9BILA</name>
<dbReference type="Proteomes" id="UP001432322">
    <property type="component" value="Unassembled WGS sequence"/>
</dbReference>
<dbReference type="AlphaFoldDB" id="A0AAV5VA11"/>
<evidence type="ECO:0000313" key="2">
    <source>
        <dbReference type="Proteomes" id="UP001432322"/>
    </source>
</evidence>
<gene>
    <name evidence="1" type="ORF">PFISCL1PPCAC_7783</name>
</gene>
<accession>A0AAV5VA11</accession>
<evidence type="ECO:0000313" key="1">
    <source>
        <dbReference type="EMBL" id="GMT16486.1"/>
    </source>
</evidence>
<dbReference type="EMBL" id="BTSY01000002">
    <property type="protein sequence ID" value="GMT16486.1"/>
    <property type="molecule type" value="Genomic_DNA"/>
</dbReference>
<comment type="caution">
    <text evidence="1">The sequence shown here is derived from an EMBL/GenBank/DDBJ whole genome shotgun (WGS) entry which is preliminary data.</text>
</comment>
<organism evidence="1 2">
    <name type="scientific">Pristionchus fissidentatus</name>
    <dbReference type="NCBI Taxonomy" id="1538716"/>
    <lineage>
        <taxon>Eukaryota</taxon>
        <taxon>Metazoa</taxon>
        <taxon>Ecdysozoa</taxon>
        <taxon>Nematoda</taxon>
        <taxon>Chromadorea</taxon>
        <taxon>Rhabditida</taxon>
        <taxon>Rhabditina</taxon>
        <taxon>Diplogasteromorpha</taxon>
        <taxon>Diplogasteroidea</taxon>
        <taxon>Neodiplogasteridae</taxon>
        <taxon>Pristionchus</taxon>
    </lineage>
</organism>